<dbReference type="GO" id="GO:0005783">
    <property type="term" value="C:endoplasmic reticulum"/>
    <property type="evidence" value="ECO:0007669"/>
    <property type="project" value="TreeGrafter"/>
</dbReference>
<keyword evidence="1" id="KW-0436">Ligase</keyword>
<accession>A0A382NUM0</accession>
<dbReference type="Gene3D" id="3.40.50.12780">
    <property type="entry name" value="N-terminal domain of ligase-like"/>
    <property type="match status" value="1"/>
</dbReference>
<protein>
    <recommendedName>
        <fullName evidence="4">AMP-dependent synthetase/ligase domain-containing protein</fullName>
    </recommendedName>
</protein>
<evidence type="ECO:0000256" key="2">
    <source>
        <dbReference type="ARBA" id="ARBA00022832"/>
    </source>
</evidence>
<dbReference type="Pfam" id="PF00501">
    <property type="entry name" value="AMP-binding"/>
    <property type="match status" value="1"/>
</dbReference>
<organism evidence="5">
    <name type="scientific">marine metagenome</name>
    <dbReference type="NCBI Taxonomy" id="408172"/>
    <lineage>
        <taxon>unclassified sequences</taxon>
        <taxon>metagenomes</taxon>
        <taxon>ecological metagenomes</taxon>
    </lineage>
</organism>
<evidence type="ECO:0000313" key="5">
    <source>
        <dbReference type="EMBL" id="SVC64188.1"/>
    </source>
</evidence>
<dbReference type="AlphaFoldDB" id="A0A382NUM0"/>
<evidence type="ECO:0000256" key="1">
    <source>
        <dbReference type="ARBA" id="ARBA00022598"/>
    </source>
</evidence>
<dbReference type="PANTHER" id="PTHR43272:SF32">
    <property type="entry name" value="AMP-DEPENDENT SYNTHETASE_LIGASE DOMAIN-CONTAINING PROTEIN"/>
    <property type="match status" value="1"/>
</dbReference>
<dbReference type="GO" id="GO:0016020">
    <property type="term" value="C:membrane"/>
    <property type="evidence" value="ECO:0007669"/>
    <property type="project" value="TreeGrafter"/>
</dbReference>
<dbReference type="InterPro" id="IPR000873">
    <property type="entry name" value="AMP-dep_synth/lig_dom"/>
</dbReference>
<name>A0A382NUM0_9ZZZZ</name>
<feature type="non-terminal residue" evidence="5">
    <location>
        <position position="150"/>
    </location>
</feature>
<dbReference type="InterPro" id="IPR042099">
    <property type="entry name" value="ANL_N_sf"/>
</dbReference>
<evidence type="ECO:0000259" key="4">
    <source>
        <dbReference type="Pfam" id="PF00501"/>
    </source>
</evidence>
<feature type="domain" description="AMP-dependent synthetase/ligase" evidence="4">
    <location>
        <begin position="37"/>
        <end position="123"/>
    </location>
</feature>
<dbReference type="GO" id="GO:0004467">
    <property type="term" value="F:long-chain fatty acid-CoA ligase activity"/>
    <property type="evidence" value="ECO:0007669"/>
    <property type="project" value="TreeGrafter"/>
</dbReference>
<dbReference type="EMBL" id="UINC01102507">
    <property type="protein sequence ID" value="SVC64188.1"/>
    <property type="molecule type" value="Genomic_DNA"/>
</dbReference>
<keyword evidence="2" id="KW-0276">Fatty acid metabolism</keyword>
<dbReference type="SUPFAM" id="SSF56801">
    <property type="entry name" value="Acetyl-CoA synthetase-like"/>
    <property type="match status" value="1"/>
</dbReference>
<proteinExistence type="predicted"/>
<gene>
    <name evidence="5" type="ORF">METZ01_LOCUS317042</name>
</gene>
<sequence length="150" mass="16702">MSNQMTTPQSLFRNAELYGNLPAMSTRKGEAQRGVPWEWNTDTWSDVLAKSMAIAKSLHALGFETHDKLSIYSYNRPEWYLIYAASQMLNGVAVGVYHTCSPEEVEWVVGNSDSKFVFVGTNPQGGDNPAKMPNKRMGDIMGNLPLIQKA</sequence>
<reference evidence="5" key="1">
    <citation type="submission" date="2018-05" db="EMBL/GenBank/DDBJ databases">
        <authorList>
            <person name="Lanie J.A."/>
            <person name="Ng W.-L."/>
            <person name="Kazmierczak K.M."/>
            <person name="Andrzejewski T.M."/>
            <person name="Davidsen T.M."/>
            <person name="Wayne K.J."/>
            <person name="Tettelin H."/>
            <person name="Glass J.I."/>
            <person name="Rusch D."/>
            <person name="Podicherti R."/>
            <person name="Tsui H.-C.T."/>
            <person name="Winkler M.E."/>
        </authorList>
    </citation>
    <scope>NUCLEOTIDE SEQUENCE</scope>
</reference>
<evidence type="ECO:0000256" key="3">
    <source>
        <dbReference type="ARBA" id="ARBA00023098"/>
    </source>
</evidence>
<dbReference type="PANTHER" id="PTHR43272">
    <property type="entry name" value="LONG-CHAIN-FATTY-ACID--COA LIGASE"/>
    <property type="match status" value="1"/>
</dbReference>
<keyword evidence="3" id="KW-0443">Lipid metabolism</keyword>